<protein>
    <recommendedName>
        <fullName evidence="1">protein acetyllysine N-acetyltransferase</fullName>
        <ecNumber evidence="1">2.3.1.286</ecNumber>
    </recommendedName>
</protein>
<dbReference type="Gene3D" id="3.30.1600.10">
    <property type="entry name" value="SIR2/SIRT2 'Small Domain"/>
    <property type="match status" value="1"/>
</dbReference>
<keyword evidence="7" id="KW-1185">Reference proteome</keyword>
<evidence type="ECO:0000256" key="4">
    <source>
        <dbReference type="PROSITE-ProRule" id="PRU00236"/>
    </source>
</evidence>
<dbReference type="InterPro" id="IPR026591">
    <property type="entry name" value="Sirtuin_cat_small_dom_sf"/>
</dbReference>
<keyword evidence="3" id="KW-0520">NAD</keyword>
<evidence type="ECO:0000256" key="2">
    <source>
        <dbReference type="ARBA" id="ARBA00022679"/>
    </source>
</evidence>
<feature type="domain" description="Deacetylase sirtuin-type" evidence="5">
    <location>
        <begin position="1"/>
        <end position="215"/>
    </location>
</feature>
<dbReference type="InterPro" id="IPR029035">
    <property type="entry name" value="DHS-like_NAD/FAD-binding_dom"/>
</dbReference>
<sequence length="215" mass="23781">MVYKEVAQIISLSSKMVVLTGAGCSVESGVPDFRSQSGWWKQIDPKTVATVKALESNYPMFHSFYTTRVNHLRNILPHAGHEFLARWEQVGHIKLIATQNVDGLHKAAGSSHVQELHGSIKEFRCHSCGKATEEEAFINEQPCQQCGGKLRPAVVLFGENLPDDAWERSMKAIEKADVVMVIGTNELAGSSSQSAPFYNKRKINLNQCGRDWPGG</sequence>
<dbReference type="PANTHER" id="PTHR11085:SF10">
    <property type="entry name" value="NAD-DEPENDENT PROTEIN DEACYLASE SIRTUIN-5, MITOCHONDRIAL-RELATED"/>
    <property type="match status" value="1"/>
</dbReference>
<dbReference type="InterPro" id="IPR050134">
    <property type="entry name" value="NAD-dep_sirtuin_deacylases"/>
</dbReference>
<dbReference type="GO" id="GO:0034979">
    <property type="term" value="F:NAD-dependent protein lysine deacetylase activity"/>
    <property type="evidence" value="ECO:0007669"/>
    <property type="project" value="UniProtKB-EC"/>
</dbReference>
<evidence type="ECO:0000256" key="1">
    <source>
        <dbReference type="ARBA" id="ARBA00012928"/>
    </source>
</evidence>
<keyword evidence="4" id="KW-0479">Metal-binding</keyword>
<organism evidence="6 7">
    <name type="scientific">Paenibacillus violae</name>
    <dbReference type="NCBI Taxonomy" id="3077234"/>
    <lineage>
        <taxon>Bacteria</taxon>
        <taxon>Bacillati</taxon>
        <taxon>Bacillota</taxon>
        <taxon>Bacilli</taxon>
        <taxon>Bacillales</taxon>
        <taxon>Paenibacillaceae</taxon>
        <taxon>Paenibacillus</taxon>
    </lineage>
</organism>
<comment type="caution">
    <text evidence="6">The sequence shown here is derived from an EMBL/GenBank/DDBJ whole genome shotgun (WGS) entry which is preliminary data.</text>
</comment>
<dbReference type="SUPFAM" id="SSF52467">
    <property type="entry name" value="DHS-like NAD/FAD-binding domain"/>
    <property type="match status" value="1"/>
</dbReference>
<feature type="binding site" evidence="4">
    <location>
        <position position="146"/>
    </location>
    <ligand>
        <name>Zn(2+)</name>
        <dbReference type="ChEBI" id="CHEBI:29105"/>
    </ligand>
</feature>
<dbReference type="RefSeq" id="WP_315955706.1">
    <property type="nucleotide sequence ID" value="NZ_JAWCUD010000016.1"/>
</dbReference>
<evidence type="ECO:0000313" key="6">
    <source>
        <dbReference type="EMBL" id="MDU0205833.1"/>
    </source>
</evidence>
<dbReference type="PROSITE" id="PS50305">
    <property type="entry name" value="SIRTUIN"/>
    <property type="match status" value="1"/>
</dbReference>
<feature type="binding site" evidence="4">
    <location>
        <position position="143"/>
    </location>
    <ligand>
        <name>Zn(2+)</name>
        <dbReference type="ChEBI" id="CHEBI:29105"/>
    </ligand>
</feature>
<keyword evidence="6" id="KW-0012">Acyltransferase</keyword>
<feature type="active site" description="Proton acceptor" evidence="4">
    <location>
        <position position="117"/>
    </location>
</feature>
<gene>
    <name evidence="6" type="ORF">RQP52_32625</name>
</gene>
<keyword evidence="4" id="KW-0862">Zinc</keyword>
<dbReference type="InterPro" id="IPR026590">
    <property type="entry name" value="Ssirtuin_cat_dom"/>
</dbReference>
<dbReference type="CDD" id="cd01407">
    <property type="entry name" value="SIR2-fam"/>
    <property type="match status" value="1"/>
</dbReference>
<dbReference type="Pfam" id="PF02146">
    <property type="entry name" value="SIR2"/>
    <property type="match status" value="1"/>
</dbReference>
<name>A0ABU3RNV4_9BACL</name>
<dbReference type="Proteomes" id="UP001260980">
    <property type="component" value="Unassembled WGS sequence"/>
</dbReference>
<accession>A0ABU3RNV4</accession>
<proteinExistence type="predicted"/>
<dbReference type="Gene3D" id="3.40.50.1220">
    <property type="entry name" value="TPP-binding domain"/>
    <property type="match status" value="1"/>
</dbReference>
<evidence type="ECO:0000259" key="5">
    <source>
        <dbReference type="PROSITE" id="PS50305"/>
    </source>
</evidence>
<dbReference type="EMBL" id="JAWCUD010000016">
    <property type="protein sequence ID" value="MDU0205833.1"/>
    <property type="molecule type" value="Genomic_DNA"/>
</dbReference>
<feature type="binding site" evidence="4">
    <location>
        <position position="125"/>
    </location>
    <ligand>
        <name>Zn(2+)</name>
        <dbReference type="ChEBI" id="CHEBI:29105"/>
    </ligand>
</feature>
<reference evidence="6 7" key="1">
    <citation type="submission" date="2023-10" db="EMBL/GenBank/DDBJ databases">
        <title>Paenibacillus strain PFR10 Genome sequencing and assembly.</title>
        <authorList>
            <person name="Kim I."/>
        </authorList>
    </citation>
    <scope>NUCLEOTIDE SEQUENCE [LARGE SCALE GENOMIC DNA]</scope>
    <source>
        <strain evidence="6 7">PFR10</strain>
    </source>
</reference>
<dbReference type="InterPro" id="IPR003000">
    <property type="entry name" value="Sirtuin"/>
</dbReference>
<keyword evidence="2 6" id="KW-0808">Transferase</keyword>
<dbReference type="EC" id="2.3.1.286" evidence="1"/>
<evidence type="ECO:0000256" key="3">
    <source>
        <dbReference type="ARBA" id="ARBA00023027"/>
    </source>
</evidence>
<evidence type="ECO:0000313" key="7">
    <source>
        <dbReference type="Proteomes" id="UP001260980"/>
    </source>
</evidence>
<dbReference type="PANTHER" id="PTHR11085">
    <property type="entry name" value="NAD-DEPENDENT PROTEIN DEACYLASE SIRTUIN-5, MITOCHONDRIAL-RELATED"/>
    <property type="match status" value="1"/>
</dbReference>
<feature type="binding site" evidence="4">
    <location>
        <position position="128"/>
    </location>
    <ligand>
        <name>Zn(2+)</name>
        <dbReference type="ChEBI" id="CHEBI:29105"/>
    </ligand>
</feature>